<evidence type="ECO:0000313" key="3">
    <source>
        <dbReference type="Proteomes" id="UP000199642"/>
    </source>
</evidence>
<keyword evidence="3" id="KW-1185">Reference proteome</keyword>
<dbReference type="AlphaFoldDB" id="A0A1I2VXL3"/>
<sequence length="390" mass="46298">MLIEGKDVLVFFLILGLSVALFYYWVFPTHSSRFIRFQLIALGLYHVGFSFFYHQYLTSQGGDAIRYWEVSADLSQYAQSWMGYFGFSTFFIQWLNYIPYKVLDLSFLSGNLGYGFLSFIGLIFGALLTERLFERVKNKSLIRYLPFLIWWFPGIHFWTAGVSKEALLFLGLMGLFYFSFSQDKSVYLTLIFWLLVFLVKPLIGLLFVFWLLILFWKKSGSQKRVGIGLVFGLLPVLYLGARWLWAYSHLEAISFSEFMRLSQEQMEFLSAYQAHTELPMLGYSWIFRLISVFFRPFIWEIWDIYSLIFALENLLMLGLFFAAILLGFRKLKRLPLALSYFLLLTLLMFFLYSMTLNNYGLFYRMKSVWLPFLYISFLWLIWPFIIRKSQ</sequence>
<accession>A0A1I2VXL3</accession>
<keyword evidence="1" id="KW-1133">Transmembrane helix</keyword>
<dbReference type="Proteomes" id="UP000199642">
    <property type="component" value="Unassembled WGS sequence"/>
</dbReference>
<proteinExistence type="predicted"/>
<feature type="transmembrane region" description="Helical" evidence="1">
    <location>
        <begin position="165"/>
        <end position="180"/>
    </location>
</feature>
<evidence type="ECO:0000256" key="1">
    <source>
        <dbReference type="SAM" id="Phobius"/>
    </source>
</evidence>
<feature type="transmembrane region" description="Helical" evidence="1">
    <location>
        <begin position="338"/>
        <end position="356"/>
    </location>
</feature>
<name>A0A1I2VXL3_9BACT</name>
<gene>
    <name evidence="2" type="ORF">SAMN04487988_110130</name>
</gene>
<feature type="transmembrane region" description="Helical" evidence="1">
    <location>
        <begin position="81"/>
        <end position="100"/>
    </location>
</feature>
<organism evidence="2 3">
    <name type="scientific">Algoriphagus hitonicola</name>
    <dbReference type="NCBI Taxonomy" id="435880"/>
    <lineage>
        <taxon>Bacteria</taxon>
        <taxon>Pseudomonadati</taxon>
        <taxon>Bacteroidota</taxon>
        <taxon>Cytophagia</taxon>
        <taxon>Cytophagales</taxon>
        <taxon>Cyclobacteriaceae</taxon>
        <taxon>Algoriphagus</taxon>
    </lineage>
</organism>
<dbReference type="EMBL" id="FOPC01000010">
    <property type="protein sequence ID" value="SFG92061.1"/>
    <property type="molecule type" value="Genomic_DNA"/>
</dbReference>
<feature type="transmembrane region" description="Helical" evidence="1">
    <location>
        <begin position="368"/>
        <end position="386"/>
    </location>
</feature>
<keyword evidence="1" id="KW-0812">Transmembrane</keyword>
<evidence type="ECO:0008006" key="4">
    <source>
        <dbReference type="Google" id="ProtNLM"/>
    </source>
</evidence>
<feature type="transmembrane region" description="Helical" evidence="1">
    <location>
        <begin position="7"/>
        <end position="27"/>
    </location>
</feature>
<feature type="transmembrane region" description="Helical" evidence="1">
    <location>
        <begin position="304"/>
        <end position="326"/>
    </location>
</feature>
<feature type="transmembrane region" description="Helical" evidence="1">
    <location>
        <begin position="225"/>
        <end position="245"/>
    </location>
</feature>
<evidence type="ECO:0000313" key="2">
    <source>
        <dbReference type="EMBL" id="SFG92061.1"/>
    </source>
</evidence>
<reference evidence="3" key="1">
    <citation type="submission" date="2016-10" db="EMBL/GenBank/DDBJ databases">
        <authorList>
            <person name="Varghese N."/>
            <person name="Submissions S."/>
        </authorList>
    </citation>
    <scope>NUCLEOTIDE SEQUENCE [LARGE SCALE GENOMIC DNA]</scope>
    <source>
        <strain evidence="3">DSM 19315</strain>
    </source>
</reference>
<keyword evidence="1" id="KW-0472">Membrane</keyword>
<dbReference type="STRING" id="435880.SAMN04487988_110130"/>
<feature type="transmembrane region" description="Helical" evidence="1">
    <location>
        <begin position="187"/>
        <end position="213"/>
    </location>
</feature>
<feature type="transmembrane region" description="Helical" evidence="1">
    <location>
        <begin position="112"/>
        <end position="129"/>
    </location>
</feature>
<feature type="transmembrane region" description="Helical" evidence="1">
    <location>
        <begin position="33"/>
        <end position="53"/>
    </location>
</feature>
<protein>
    <recommendedName>
        <fullName evidence="4">Dolichyl-phosphate-mannose-protein mannosyltransferase</fullName>
    </recommendedName>
</protein>
<feature type="transmembrane region" description="Helical" evidence="1">
    <location>
        <begin position="141"/>
        <end position="159"/>
    </location>
</feature>